<keyword evidence="2" id="KW-1133">Transmembrane helix</keyword>
<dbReference type="EMBL" id="CP065321">
    <property type="protein sequence ID" value="QQR31897.1"/>
    <property type="molecule type" value="Genomic_DNA"/>
</dbReference>
<evidence type="ECO:0000313" key="3">
    <source>
        <dbReference type="EMBL" id="ASB42600.1"/>
    </source>
</evidence>
<reference evidence="3" key="1">
    <citation type="journal article" date="2017" name="Genome Announc.">
        <title>High-Quality Whole-Genome Sequences of the Oligo-Mouse-Microbiota Bacterial Community.</title>
        <authorList>
            <person name="Garzetti D."/>
            <person name="Brugiroux S."/>
            <person name="Bunk B."/>
            <person name="Pukall R."/>
            <person name="McCoy K.D."/>
            <person name="Macpherson A.J."/>
            <person name="Stecher B."/>
        </authorList>
    </citation>
    <scope>NUCLEOTIDE SEQUENCE</scope>
    <source>
        <strain evidence="3">KB18</strain>
    </source>
</reference>
<dbReference type="Proteomes" id="UP000596035">
    <property type="component" value="Chromosome"/>
</dbReference>
<dbReference type="RefSeq" id="WP_066537428.1">
    <property type="nucleotide sequence ID" value="NZ_CP021422.1"/>
</dbReference>
<evidence type="ECO:0008006" key="7">
    <source>
        <dbReference type="Google" id="ProtNLM"/>
    </source>
</evidence>
<dbReference type="Proteomes" id="UP000196710">
    <property type="component" value="Chromosome"/>
</dbReference>
<evidence type="ECO:0000313" key="4">
    <source>
        <dbReference type="EMBL" id="QQR31897.1"/>
    </source>
</evidence>
<protein>
    <recommendedName>
        <fullName evidence="7">DUF4367 domain-containing protein</fullName>
    </recommendedName>
</protein>
<feature type="transmembrane region" description="Helical" evidence="2">
    <location>
        <begin position="36"/>
        <end position="59"/>
    </location>
</feature>
<keyword evidence="2" id="KW-0812">Transmembrane</keyword>
<keyword evidence="2" id="KW-0472">Membrane</keyword>
<proteinExistence type="predicted"/>
<evidence type="ECO:0000256" key="2">
    <source>
        <dbReference type="SAM" id="Phobius"/>
    </source>
</evidence>
<reference evidence="5" key="2">
    <citation type="submission" date="2017-05" db="EMBL/GenBank/DDBJ databases">
        <title>Improved OligoMM genomes.</title>
        <authorList>
            <person name="Garzetti D."/>
        </authorList>
    </citation>
    <scope>NUCLEOTIDE SEQUENCE [LARGE SCALE GENOMIC DNA]</scope>
    <source>
        <strain evidence="5">KB18</strain>
    </source>
</reference>
<keyword evidence="5" id="KW-1185">Reference proteome</keyword>
<sequence>MKGSDLLEKLGNLDPRLVAGAAEPPREKVRRRGPEWGGLLAGAACLAAIALPLLLTYLINGVTPTIEYGPGSRSENTSHEVASAGDEGGEGGDGLGNTQKGANRGEGDGPTAKYSTNPEPQESIVGYDDDIAWTRYLLDESYCSAYPEGLPAEEYFKYNKQEPESGKRLTSAAWNDSILDDYVFCPLITRASAKTASADGTAPSPYEVMNTYAEYIFSCLPNCVWPPEVEFKCTEDGSELGLVHISTASELNLDVTDDHLRDSWDISLTISREPPLTEEVLASAKYDYNETVVISSEGAEPITALGGLNTSRMLLCTLPNGMWCRIAGNFNVPCEDMVTLMNSLLKDTSVLDEINEKLKSGELVPVTMEEFNKDRFSSASPDPDIDSAGVKLEAIL</sequence>
<evidence type="ECO:0000256" key="1">
    <source>
        <dbReference type="SAM" id="MobiDB-lite"/>
    </source>
</evidence>
<name>A0A1Z2XVY5_9FIRM</name>
<dbReference type="KEGG" id="amur:ADH66_19325"/>
<dbReference type="AlphaFoldDB" id="A0A1Z2XVY5"/>
<organism evidence="4 6">
    <name type="scientific">Acutalibacter muris</name>
    <dbReference type="NCBI Taxonomy" id="1796620"/>
    <lineage>
        <taxon>Bacteria</taxon>
        <taxon>Bacillati</taxon>
        <taxon>Bacillota</taxon>
        <taxon>Clostridia</taxon>
        <taxon>Eubacteriales</taxon>
        <taxon>Acutalibacteraceae</taxon>
        <taxon>Acutalibacter</taxon>
    </lineage>
</organism>
<evidence type="ECO:0000313" key="6">
    <source>
        <dbReference type="Proteomes" id="UP000596035"/>
    </source>
</evidence>
<dbReference type="EMBL" id="CP021422">
    <property type="protein sequence ID" value="ASB42600.1"/>
    <property type="molecule type" value="Genomic_DNA"/>
</dbReference>
<accession>A0A1Z2XVY5</accession>
<evidence type="ECO:0000313" key="5">
    <source>
        <dbReference type="Proteomes" id="UP000196710"/>
    </source>
</evidence>
<gene>
    <name evidence="3" type="ORF">ADH66_19325</name>
    <name evidence="4" type="ORF">I5Q82_09755</name>
</gene>
<feature type="region of interest" description="Disordered" evidence="1">
    <location>
        <begin position="67"/>
        <end position="123"/>
    </location>
</feature>
<reference evidence="4 6" key="3">
    <citation type="submission" date="2020-11" db="EMBL/GenBank/DDBJ databases">
        <title>Closed and high quality bacterial genomes of the OMM12 community.</title>
        <authorList>
            <person name="Marbouty M."/>
            <person name="Lamy-Besnier Q."/>
            <person name="Debarbieux L."/>
            <person name="Koszul R."/>
        </authorList>
    </citation>
    <scope>NUCLEOTIDE SEQUENCE [LARGE SCALE GENOMIC DNA]</scope>
    <source>
        <strain evidence="4 6">KB18</strain>
    </source>
</reference>